<dbReference type="Proteomes" id="UP000002366">
    <property type="component" value="Chromosome"/>
</dbReference>
<dbReference type="PANTHER" id="PTHR48078:SF6">
    <property type="entry name" value="L-THREONINE DEHYDRATASE CATABOLIC TDCB"/>
    <property type="match status" value="1"/>
</dbReference>
<dbReference type="STRING" id="572547.Amico_0071"/>
<dbReference type="NCBIfam" id="TIGR00260">
    <property type="entry name" value="thrC"/>
    <property type="match status" value="1"/>
</dbReference>
<keyword evidence="3 6" id="KW-0663">Pyridoxal phosphate</keyword>
<evidence type="ECO:0000256" key="5">
    <source>
        <dbReference type="NCBIfam" id="TIGR00260"/>
    </source>
</evidence>
<protein>
    <recommendedName>
        <fullName evidence="5">Threonine synthase</fullName>
        <ecNumber evidence="5">4.2.3.1</ecNumber>
    </recommendedName>
</protein>
<evidence type="ECO:0000256" key="3">
    <source>
        <dbReference type="ARBA" id="ARBA00022898"/>
    </source>
</evidence>
<dbReference type="InterPro" id="IPR036052">
    <property type="entry name" value="TrpB-like_PALP_sf"/>
</dbReference>
<dbReference type="GO" id="GO:0004795">
    <property type="term" value="F:threonine synthase activity"/>
    <property type="evidence" value="ECO:0007669"/>
    <property type="project" value="UniProtKB-UniRule"/>
</dbReference>
<feature type="domain" description="Tryptophan synthase beta chain-like PALP" evidence="7">
    <location>
        <begin position="67"/>
        <end position="368"/>
    </location>
</feature>
<dbReference type="InterPro" id="IPR050147">
    <property type="entry name" value="Ser/Thr_Dehydratase"/>
</dbReference>
<proteinExistence type="inferred from homology"/>
<evidence type="ECO:0000313" key="9">
    <source>
        <dbReference type="Proteomes" id="UP000002366"/>
    </source>
</evidence>
<dbReference type="InterPro" id="IPR004450">
    <property type="entry name" value="Thr_synthase-like"/>
</dbReference>
<dbReference type="GO" id="GO:0006567">
    <property type="term" value="P:L-threonine catabolic process"/>
    <property type="evidence" value="ECO:0007669"/>
    <property type="project" value="TreeGrafter"/>
</dbReference>
<dbReference type="Pfam" id="PF00291">
    <property type="entry name" value="PALP"/>
    <property type="match status" value="1"/>
</dbReference>
<dbReference type="GO" id="GO:0009088">
    <property type="term" value="P:threonine biosynthetic process"/>
    <property type="evidence" value="ECO:0007669"/>
    <property type="project" value="UniProtKB-UniRule"/>
</dbReference>
<name>D5ECD7_AMICL</name>
<evidence type="ECO:0000259" key="7">
    <source>
        <dbReference type="Pfam" id="PF00291"/>
    </source>
</evidence>
<feature type="modified residue" description="N6-(pyridoxal phosphate)lysine" evidence="6">
    <location>
        <position position="104"/>
    </location>
</feature>
<dbReference type="PANTHER" id="PTHR48078">
    <property type="entry name" value="THREONINE DEHYDRATASE, MITOCHONDRIAL-RELATED"/>
    <property type="match status" value="1"/>
</dbReference>
<dbReference type="EMBL" id="CP001997">
    <property type="protein sequence ID" value="ADE56219.1"/>
    <property type="molecule type" value="Genomic_DNA"/>
</dbReference>
<reference evidence="8 9" key="1">
    <citation type="journal article" date="2010" name="Stand. Genomic Sci.">
        <title>Complete genome sequence of Aminobacterium colombiense type strain (ALA-1).</title>
        <authorList>
            <person name="Chertkov O."/>
            <person name="Sikorski J."/>
            <person name="Brambilla E."/>
            <person name="Lapidus A."/>
            <person name="Copeland A."/>
            <person name="Glavina Del Rio T."/>
            <person name="Nolan M."/>
            <person name="Lucas S."/>
            <person name="Tice H."/>
            <person name="Cheng J.F."/>
            <person name="Han C."/>
            <person name="Detter J.C."/>
            <person name="Bruce D."/>
            <person name="Tapia R."/>
            <person name="Goodwin L."/>
            <person name="Pitluck S."/>
            <person name="Liolios K."/>
            <person name="Ivanova N."/>
            <person name="Mavromatis K."/>
            <person name="Ovchinnikova G."/>
            <person name="Pati A."/>
            <person name="Chen A."/>
            <person name="Palaniappan K."/>
            <person name="Land M."/>
            <person name="Hauser L."/>
            <person name="Chang Y.J."/>
            <person name="Jeffries C.D."/>
            <person name="Spring S."/>
            <person name="Rohde M."/>
            <person name="Goker M."/>
            <person name="Bristow J."/>
            <person name="Eisen J.A."/>
            <person name="Markowitz V."/>
            <person name="Hugenholtz P."/>
            <person name="Kyrpides N.C."/>
            <person name="Klenk H.P."/>
        </authorList>
    </citation>
    <scope>NUCLEOTIDE SEQUENCE [LARGE SCALE GENOMIC DNA]</scope>
    <source>
        <strain evidence="9">DSM 12261 / ALA-1</strain>
    </source>
</reference>
<evidence type="ECO:0000313" key="8">
    <source>
        <dbReference type="EMBL" id="ADE56219.1"/>
    </source>
</evidence>
<evidence type="ECO:0000256" key="1">
    <source>
        <dbReference type="ARBA" id="ARBA00001933"/>
    </source>
</evidence>
<sequence>MLEKKLICTACGSTFSLRENLARCQKCREPLEIEEFISKNIDTEERSDIFKRYKSFFPFQSSCSGLSLGEGMTPLLSAPSFAEKYGVKEIFLKNETVNPTWSFKDRGTAASIHHAIELGFRRIGTVSTGNMAASVAAFGARAGLETTILVKGDIPSEKLNPVAIYNARLIKALGDYDRLYEESLRLGERYGIYFMNSDVPFRVEGSKTIAFEICEQTEFNVPDFVIIPTSAGGNIRGIEKGFREFYKSGLIPHIPTIVAAQAEGCAPIARAYEKNSLTIERFPNPHTVAHAIENPFPPSGNQVLRMLHRQRGVAVAVSEESIYESQLELAGMGLFVQPASAVSLAALKKLRQTGSISSEQRAACILTGSGLKYTAVFDAYNLNAEECLIDDLEKLLAVK</sequence>
<gene>
    <name evidence="8" type="ordered locus">Amico_0071</name>
</gene>
<evidence type="ECO:0000256" key="4">
    <source>
        <dbReference type="ARBA" id="ARBA00023239"/>
    </source>
</evidence>
<dbReference type="HOGENOM" id="CLU_028142_4_1_0"/>
<dbReference type="OrthoDB" id="9778118at2"/>
<dbReference type="GO" id="GO:0004794">
    <property type="term" value="F:threonine deaminase activity"/>
    <property type="evidence" value="ECO:0007669"/>
    <property type="project" value="TreeGrafter"/>
</dbReference>
<dbReference type="Gene3D" id="3.40.50.1100">
    <property type="match status" value="2"/>
</dbReference>
<dbReference type="EC" id="4.2.3.1" evidence="5"/>
<dbReference type="eggNOG" id="COG0498">
    <property type="taxonomic scope" value="Bacteria"/>
</dbReference>
<dbReference type="SUPFAM" id="SSF53686">
    <property type="entry name" value="Tryptophan synthase beta subunit-like PLP-dependent enzymes"/>
    <property type="match status" value="1"/>
</dbReference>
<dbReference type="GO" id="GO:0006565">
    <property type="term" value="P:L-serine catabolic process"/>
    <property type="evidence" value="ECO:0007669"/>
    <property type="project" value="TreeGrafter"/>
</dbReference>
<keyword evidence="4" id="KW-0456">Lyase</keyword>
<evidence type="ECO:0000256" key="6">
    <source>
        <dbReference type="PIRSR" id="PIRSR604450-51"/>
    </source>
</evidence>
<dbReference type="KEGG" id="aco:Amico_0071"/>
<comment type="similarity">
    <text evidence="2">Belongs to the threonine synthase family.</text>
</comment>
<dbReference type="InterPro" id="IPR001926">
    <property type="entry name" value="TrpB-like_PALP"/>
</dbReference>
<keyword evidence="9" id="KW-1185">Reference proteome</keyword>
<organism evidence="8 9">
    <name type="scientific">Aminobacterium colombiense (strain DSM 12261 / ALA-1)</name>
    <dbReference type="NCBI Taxonomy" id="572547"/>
    <lineage>
        <taxon>Bacteria</taxon>
        <taxon>Thermotogati</taxon>
        <taxon>Synergistota</taxon>
        <taxon>Synergistia</taxon>
        <taxon>Synergistales</taxon>
        <taxon>Aminobacteriaceae</taxon>
        <taxon>Aminobacterium</taxon>
    </lineage>
</organism>
<dbReference type="GO" id="GO:0009097">
    <property type="term" value="P:isoleucine biosynthetic process"/>
    <property type="evidence" value="ECO:0007669"/>
    <property type="project" value="TreeGrafter"/>
</dbReference>
<dbReference type="CDD" id="cd01563">
    <property type="entry name" value="Thr-synth_1"/>
    <property type="match status" value="1"/>
</dbReference>
<dbReference type="RefSeq" id="WP_013047485.1">
    <property type="nucleotide sequence ID" value="NC_014011.1"/>
</dbReference>
<accession>D5ECD7</accession>
<comment type="cofactor">
    <cofactor evidence="1 6">
        <name>pyridoxal 5'-phosphate</name>
        <dbReference type="ChEBI" id="CHEBI:597326"/>
    </cofactor>
</comment>
<dbReference type="AlphaFoldDB" id="D5ECD7"/>
<dbReference type="GO" id="GO:0003941">
    <property type="term" value="F:L-serine ammonia-lyase activity"/>
    <property type="evidence" value="ECO:0007669"/>
    <property type="project" value="TreeGrafter"/>
</dbReference>
<evidence type="ECO:0000256" key="2">
    <source>
        <dbReference type="ARBA" id="ARBA00005517"/>
    </source>
</evidence>